<evidence type="ECO:0000313" key="1">
    <source>
        <dbReference type="EMBL" id="OGY22631.1"/>
    </source>
</evidence>
<dbReference type="EMBL" id="MHCN01000003">
    <property type="protein sequence ID" value="OGY22631.1"/>
    <property type="molecule type" value="Genomic_DNA"/>
</dbReference>
<protein>
    <recommendedName>
        <fullName evidence="3">Nudix hydrolase domain-containing protein</fullName>
    </recommendedName>
</protein>
<name>A0A1G1W4R7_9BACT</name>
<dbReference type="STRING" id="1802591.A2113_00460"/>
<organism evidence="1 2">
    <name type="scientific">Candidatus Woykebacteria bacterium GWA1_44_8</name>
    <dbReference type="NCBI Taxonomy" id="1802591"/>
    <lineage>
        <taxon>Bacteria</taxon>
        <taxon>Candidatus Woykeibacteriota</taxon>
    </lineage>
</organism>
<evidence type="ECO:0000313" key="2">
    <source>
        <dbReference type="Proteomes" id="UP000176299"/>
    </source>
</evidence>
<dbReference type="AlphaFoldDB" id="A0A1G1W4R7"/>
<comment type="caution">
    <text evidence="1">The sequence shown here is derived from an EMBL/GenBank/DDBJ whole genome shotgun (WGS) entry which is preliminary data.</text>
</comment>
<proteinExistence type="predicted"/>
<gene>
    <name evidence="1" type="ORF">A2113_00460</name>
</gene>
<accession>A0A1G1W4R7</accession>
<dbReference type="Proteomes" id="UP000176299">
    <property type="component" value="Unassembled WGS sequence"/>
</dbReference>
<reference evidence="1 2" key="1">
    <citation type="journal article" date="2016" name="Nat. Commun.">
        <title>Thousands of microbial genomes shed light on interconnected biogeochemical processes in an aquifer system.</title>
        <authorList>
            <person name="Anantharaman K."/>
            <person name="Brown C.T."/>
            <person name="Hug L.A."/>
            <person name="Sharon I."/>
            <person name="Castelle C.J."/>
            <person name="Probst A.J."/>
            <person name="Thomas B.C."/>
            <person name="Singh A."/>
            <person name="Wilkins M.J."/>
            <person name="Karaoz U."/>
            <person name="Brodie E.L."/>
            <person name="Williams K.H."/>
            <person name="Hubbard S.S."/>
            <person name="Banfield J.F."/>
        </authorList>
    </citation>
    <scope>NUCLEOTIDE SEQUENCE [LARGE SCALE GENOMIC DNA]</scope>
</reference>
<sequence length="233" mass="25671">MPWSKEGDGFLVTNLQLPIHPKMLPVSDKIGIDAKNDEYGRLLYVSTAYVVLDLAEEIETGNITPVLHTRPAANIIFLRRDESGEIVIGLVRRERPAVGDNPGVMVTKACGGYFHDGSTGDLQSFVEMVHRYVGLRIKVEDLYLCGDGVFGYVSDPGHGGIRTPIAFTYAIKWEVDPGVVPKMELIWVPLDEAVGYCFQTLNNLVGTDIEDTSSILSVLNLQHLIATDQIKVD</sequence>
<evidence type="ECO:0008006" key="3">
    <source>
        <dbReference type="Google" id="ProtNLM"/>
    </source>
</evidence>